<dbReference type="AlphaFoldDB" id="A0A7Y8GUZ0"/>
<gene>
    <name evidence="2" type="ORF">F3K02_04960</name>
</gene>
<keyword evidence="3" id="KW-1185">Reference proteome</keyword>
<evidence type="ECO:0000313" key="2">
    <source>
        <dbReference type="EMBL" id="NWF44604.1"/>
    </source>
</evidence>
<dbReference type="Pfam" id="PF09994">
    <property type="entry name" value="T6SS_Tle1-like_cat"/>
    <property type="match status" value="1"/>
</dbReference>
<evidence type="ECO:0000259" key="1">
    <source>
        <dbReference type="Pfam" id="PF09994"/>
    </source>
</evidence>
<organism evidence="2 3">
    <name type="scientific">Hydrogenophaga aromaticivorans</name>
    <dbReference type="NCBI Taxonomy" id="2610898"/>
    <lineage>
        <taxon>Bacteria</taxon>
        <taxon>Pseudomonadati</taxon>
        <taxon>Pseudomonadota</taxon>
        <taxon>Betaproteobacteria</taxon>
        <taxon>Burkholderiales</taxon>
        <taxon>Comamonadaceae</taxon>
        <taxon>Hydrogenophaga</taxon>
    </lineage>
</organism>
<dbReference type="Proteomes" id="UP000545507">
    <property type="component" value="Unassembled WGS sequence"/>
</dbReference>
<dbReference type="RefSeq" id="WP_177133932.1">
    <property type="nucleotide sequence ID" value="NZ_VYGV01000006.1"/>
</dbReference>
<feature type="domain" description="T6SS Phospholipase effector Tle1-like catalytic" evidence="1">
    <location>
        <begin position="40"/>
        <end position="168"/>
    </location>
</feature>
<reference evidence="2 3" key="1">
    <citation type="submission" date="2019-09" db="EMBL/GenBank/DDBJ databases">
        <title>Hydrogenophaga aromatica sp. nov., isolated from a para-xylene-degrading enrichment culture.</title>
        <authorList>
            <person name="Tancsics A."/>
            <person name="Banerjee S."/>
        </authorList>
    </citation>
    <scope>NUCLEOTIDE SEQUENCE [LARGE SCALE GENOMIC DNA]</scope>
    <source>
        <strain evidence="2 3">D2P1</strain>
    </source>
</reference>
<evidence type="ECO:0000313" key="3">
    <source>
        <dbReference type="Proteomes" id="UP000545507"/>
    </source>
</evidence>
<dbReference type="EMBL" id="VYGV01000006">
    <property type="protein sequence ID" value="NWF44604.1"/>
    <property type="molecule type" value="Genomic_DNA"/>
</dbReference>
<protein>
    <submittedName>
        <fullName evidence="2">DUF2235 domain-containing protein</fullName>
    </submittedName>
</protein>
<dbReference type="PANTHER" id="PTHR33840">
    <property type="match status" value="1"/>
</dbReference>
<name>A0A7Y8GUZ0_9BURK</name>
<accession>A0A7Y8GUZ0</accession>
<dbReference type="PANTHER" id="PTHR33840:SF1">
    <property type="entry name" value="TLE1 PHOSPHOLIPASE DOMAIN-CONTAINING PROTEIN"/>
    <property type="match status" value="1"/>
</dbReference>
<sequence length="474" mass="51571">MGTTIERHLSREEVQQVQIQRDAMGLLHGAPAGKFVFFAAFDGTNNDKDNLRLSGNPYPTNVANLHKQAEEASPSNGNLQARYYPGVGTGGEMGDLLQAGPFPTEPVRVAAKQAYLDFVEKAGNYLHNNPSATFKDISLSSVGFSRGTASQVLLAQMLNDKGLVTEDGKVLAPPGGIEVKGMVMFDPVHSYIKGDMRLPPNVQGDVLVVRADDEFRTEFKAADYSRDPRVRTVNLHGNHCGIGGGSHQRGTAAAALEGSTKYLQNTGVTVADVPASQRFDTNEPVPLHSEAYQTARNGDKLYSVSSDGDPGQTRPSLQWAVQGERGSRGTTPVHADPARFETFPEHMRGVLQDRRLSDAQKDNHVLLQHRFDQRMLNANLSVTDQQAVRSQIERQFYDQASNGRLNQPLEQTVRAVDEVFAATRPPERGASFEQDGALSAWQAQARQSLGAGLLNPGYSAEQVGQVVAQERARA</sequence>
<comment type="caution">
    <text evidence="2">The sequence shown here is derived from an EMBL/GenBank/DDBJ whole genome shotgun (WGS) entry which is preliminary data.</text>
</comment>
<dbReference type="InterPro" id="IPR018712">
    <property type="entry name" value="Tle1-like_cat"/>
</dbReference>
<proteinExistence type="predicted"/>